<gene>
    <name evidence="1" type="ORF">F2Y86_09060</name>
</gene>
<dbReference type="CDD" id="cd13120">
    <property type="entry name" value="BF2867_like_N"/>
    <property type="match status" value="1"/>
</dbReference>
<comment type="caution">
    <text evidence="1">The sequence shown here is derived from an EMBL/GenBank/DDBJ whole genome shotgun (WGS) entry which is preliminary data.</text>
</comment>
<proteinExistence type="predicted"/>
<dbReference type="RefSeq" id="WP_007213026.1">
    <property type="nucleotide sequence ID" value="NZ_JAFEKG010000003.1"/>
</dbReference>
<dbReference type="AlphaFoldDB" id="A0A5M6A9V4"/>
<dbReference type="Pfam" id="PF13149">
    <property type="entry name" value="Mfa_like_1"/>
    <property type="match status" value="1"/>
</dbReference>
<organism evidence="1 2">
    <name type="scientific">Bacteroides cellulosilyticus</name>
    <dbReference type="NCBI Taxonomy" id="246787"/>
    <lineage>
        <taxon>Bacteria</taxon>
        <taxon>Pseudomonadati</taxon>
        <taxon>Bacteroidota</taxon>
        <taxon>Bacteroidia</taxon>
        <taxon>Bacteroidales</taxon>
        <taxon>Bacteroidaceae</taxon>
        <taxon>Bacteroides</taxon>
    </lineage>
</organism>
<accession>A0A5M6A9V4</accession>
<dbReference type="InterPro" id="IPR025049">
    <property type="entry name" value="Mfa-like_1"/>
</dbReference>
<dbReference type="InterPro" id="IPR042278">
    <property type="entry name" value="Mfa-like_1_N"/>
</dbReference>
<protein>
    <submittedName>
        <fullName evidence="1">Fimbrillin family protein</fullName>
    </submittedName>
</protein>
<dbReference type="Gene3D" id="2.60.40.3570">
    <property type="match status" value="1"/>
</dbReference>
<evidence type="ECO:0000313" key="2">
    <source>
        <dbReference type="Proteomes" id="UP000325055"/>
    </source>
</evidence>
<dbReference type="EMBL" id="VVYW01000007">
    <property type="protein sequence ID" value="KAA5409296.1"/>
    <property type="molecule type" value="Genomic_DNA"/>
</dbReference>
<name>A0A5M6A9V4_9BACE</name>
<sequence>MKHTFISLGFYCILFVCSGCTCEIEINDEGETEQARIPLVVQTTTCDFNNVSANGKPSTRIPMENGFETLFNTGDAIGIFAIKNGAIANAISNVKLTYKKTGIAMGNWNPPAGTTLYWTAGMSYIAYYPYKEDVAIDATQNSDEIVASLAENQLLQPVTDQSTVSKYTACDLMTSIGELADDGNSSTKKILNLNFSHQFTLLVLKPQASFEYVSPGDTIFTYRDNIGRTVDVTAQQVILNDVTACKMDDGSYRAIVLPKSATRIAGNYKVTDISTGMDKNITYSGHQTIFNAGYCYTLTVNSTLNPCKRERQLLPGDFVFFKDGKIEIYPGDGAFEGDKIPDYENAAGMIITCASEKMTDKECNKKKWNHAYVMGLNTIGDGSWGDKTVVENGIQVMGKDGSIQDNMNGYSETETILANHSSGDFSKYTAFKRIEEYRKKNLIPENICSPWFLPSIGQWCDVLVNICGRSPKDDFQDNTNVGWEDHRYGTETREKLNRQLAKVGSSIGELSNYRNIFRCSSQYSKMESWIIIWHFEVMTNNFWDRVGIKGYDKESSSSYHVRPFFAF</sequence>
<evidence type="ECO:0000313" key="1">
    <source>
        <dbReference type="EMBL" id="KAA5409296.1"/>
    </source>
</evidence>
<dbReference type="Gene3D" id="2.60.40.2620">
    <property type="entry name" value="Fimbrillin-like"/>
    <property type="match status" value="1"/>
</dbReference>
<reference evidence="1 2" key="1">
    <citation type="journal article" date="2019" name="Nat. Med.">
        <title>A library of human gut bacterial isolates paired with longitudinal multiomics data enables mechanistic microbiome research.</title>
        <authorList>
            <person name="Poyet M."/>
            <person name="Groussin M."/>
            <person name="Gibbons S.M."/>
            <person name="Avila-Pacheco J."/>
            <person name="Jiang X."/>
            <person name="Kearney S.M."/>
            <person name="Perrotta A.R."/>
            <person name="Berdy B."/>
            <person name="Zhao S."/>
            <person name="Lieberman T.D."/>
            <person name="Swanson P.K."/>
            <person name="Smith M."/>
            <person name="Roesemann S."/>
            <person name="Alexander J.E."/>
            <person name="Rich S.A."/>
            <person name="Livny J."/>
            <person name="Vlamakis H."/>
            <person name="Clish C."/>
            <person name="Bullock K."/>
            <person name="Deik A."/>
            <person name="Scott J."/>
            <person name="Pierce K.A."/>
            <person name="Xavier R.J."/>
            <person name="Alm E.J."/>
        </authorList>
    </citation>
    <scope>NUCLEOTIDE SEQUENCE [LARGE SCALE GENOMIC DNA]</scope>
    <source>
        <strain evidence="1 2">BIOML-A7</strain>
    </source>
</reference>
<dbReference type="Proteomes" id="UP000325055">
    <property type="component" value="Unassembled WGS sequence"/>
</dbReference>